<organism evidence="1 2">
    <name type="scientific">Haloglomus irregulare</name>
    <dbReference type="NCBI Taxonomy" id="2234134"/>
    <lineage>
        <taxon>Archaea</taxon>
        <taxon>Methanobacteriati</taxon>
        <taxon>Methanobacteriota</taxon>
        <taxon>Stenosarchaea group</taxon>
        <taxon>Halobacteria</taxon>
        <taxon>Halobacteriales</taxon>
        <taxon>Natronomonadaceae</taxon>
        <taxon>Haloglomus</taxon>
    </lineage>
</organism>
<protein>
    <recommendedName>
        <fullName evidence="3">DUF4157 domain-containing protein</fullName>
    </recommendedName>
</protein>
<evidence type="ECO:0000313" key="1">
    <source>
        <dbReference type="EMBL" id="TSD15894.1"/>
    </source>
</evidence>
<dbReference type="Proteomes" id="UP000319894">
    <property type="component" value="Unassembled WGS sequence"/>
</dbReference>
<name>A0A554NES1_9EURY</name>
<evidence type="ECO:0000313" key="2">
    <source>
        <dbReference type="Proteomes" id="UP000319894"/>
    </source>
</evidence>
<dbReference type="EMBL" id="QMDX01000001">
    <property type="protein sequence ID" value="TSD15894.1"/>
    <property type="molecule type" value="Genomic_DNA"/>
</dbReference>
<dbReference type="InParanoid" id="A0A554NES1"/>
<comment type="caution">
    <text evidence="1">The sequence shown here is derived from an EMBL/GenBank/DDBJ whole genome shotgun (WGS) entry which is preliminary data.</text>
</comment>
<sequence length="364" mass="39795">MYDRTQRLLGTAAPRPEAVQLLNTTANTTRPPEFQRLLGLERNVSEVEAAAFVVGPRTVYLNRNVTDRPAFTEHVLAHEFTHTVQFRTGAIGRVQAATGPGPDGEFASTAVIEGAATYAQDRYWRTHIANRTAPGERPSRAVAASYRASEGAARYSFAPYRFGYRYANATLSGPRALPSLYRDPPRTSEQVLHPGVEDPPVPLRVELRGARTGTWQETFAPRRGRLGEAFLRVALATELDDERAARAAGGWGNDTRIAFNDESGARSYAWVVRFDAAANASTFDEAVGTYLDRRTGSGPLVDDRPGRRWSGTVDDRRVAYRLVRTDDRTAVLLLGEPGFVDAGTTTVRGEDGRVVIATDGAENG</sequence>
<proteinExistence type="predicted"/>
<dbReference type="AlphaFoldDB" id="A0A554NES1"/>
<gene>
    <name evidence="1" type="ORF">DP107_01555</name>
</gene>
<reference evidence="1 2" key="1">
    <citation type="submission" date="2018-06" db="EMBL/GenBank/DDBJ databases">
        <title>Natronomonas sp. F16-60 a new haloarchaeon isolated from a solar saltern of Isla Cristina, Huelva, Spain.</title>
        <authorList>
            <person name="Duran-Viseras A."/>
            <person name="Sanchez-Porro C."/>
            <person name="Ventosa A."/>
        </authorList>
    </citation>
    <scope>NUCLEOTIDE SEQUENCE [LARGE SCALE GENOMIC DNA]</scope>
    <source>
        <strain evidence="1 2">F16-60</strain>
    </source>
</reference>
<accession>A0A554NES1</accession>
<keyword evidence="2" id="KW-1185">Reference proteome</keyword>
<evidence type="ECO:0008006" key="3">
    <source>
        <dbReference type="Google" id="ProtNLM"/>
    </source>
</evidence>